<reference evidence="1 2" key="1">
    <citation type="submission" date="2020-07" db="EMBL/GenBank/DDBJ databases">
        <title>Novel species isolated from subtropical streams in China.</title>
        <authorList>
            <person name="Lu H."/>
        </authorList>
    </citation>
    <scope>NUCLEOTIDE SEQUENCE [LARGE SCALE GENOMIC DNA]</scope>
    <source>
        <strain evidence="1 2">LX47W</strain>
    </source>
</reference>
<dbReference type="AlphaFoldDB" id="A0A7W2F701"/>
<dbReference type="Proteomes" id="UP000573499">
    <property type="component" value="Unassembled WGS sequence"/>
</dbReference>
<keyword evidence="2" id="KW-1185">Reference proteome</keyword>
<gene>
    <name evidence="1" type="ORF">H3H39_04565</name>
</gene>
<protein>
    <submittedName>
        <fullName evidence="1">Uncharacterized protein</fullName>
    </submittedName>
</protein>
<name>A0A7W2F701_9BURK</name>
<proteinExistence type="predicted"/>
<accession>A0A7W2F701</accession>
<evidence type="ECO:0000313" key="2">
    <source>
        <dbReference type="Proteomes" id="UP000573499"/>
    </source>
</evidence>
<dbReference type="EMBL" id="JACEZU010000002">
    <property type="protein sequence ID" value="MBA5686323.1"/>
    <property type="molecule type" value="Genomic_DNA"/>
</dbReference>
<evidence type="ECO:0000313" key="1">
    <source>
        <dbReference type="EMBL" id="MBA5686323.1"/>
    </source>
</evidence>
<organism evidence="1 2">
    <name type="scientific">Rugamonas apoptosis</name>
    <dbReference type="NCBI Taxonomy" id="2758570"/>
    <lineage>
        <taxon>Bacteria</taxon>
        <taxon>Pseudomonadati</taxon>
        <taxon>Pseudomonadota</taxon>
        <taxon>Betaproteobacteria</taxon>
        <taxon>Burkholderiales</taxon>
        <taxon>Oxalobacteraceae</taxon>
        <taxon>Telluria group</taxon>
        <taxon>Rugamonas</taxon>
    </lineage>
</organism>
<sequence>MEIKLPERSRDAFEMLLKKSDEMLQEAMHAPVREVVAVENPSGGFEIRTQLIQPRFFRRAK</sequence>
<comment type="caution">
    <text evidence="1">The sequence shown here is derived from an EMBL/GenBank/DDBJ whole genome shotgun (WGS) entry which is preliminary data.</text>
</comment>
<dbReference type="RefSeq" id="WP_182152126.1">
    <property type="nucleotide sequence ID" value="NZ_JACEZU010000002.1"/>
</dbReference>